<organism evidence="4">
    <name type="scientific">Gaeumannomyces tritici (strain R3-111a-1)</name>
    <name type="common">Wheat and barley take-all root rot fungus</name>
    <name type="synonym">Gaeumannomyces graminis var. tritici</name>
    <dbReference type="NCBI Taxonomy" id="644352"/>
    <lineage>
        <taxon>Eukaryota</taxon>
        <taxon>Fungi</taxon>
        <taxon>Dikarya</taxon>
        <taxon>Ascomycota</taxon>
        <taxon>Pezizomycotina</taxon>
        <taxon>Sordariomycetes</taxon>
        <taxon>Sordariomycetidae</taxon>
        <taxon>Magnaporthales</taxon>
        <taxon>Magnaporthaceae</taxon>
        <taxon>Gaeumannomyces</taxon>
    </lineage>
</organism>
<evidence type="ECO:0000256" key="2">
    <source>
        <dbReference type="SAM" id="SignalP"/>
    </source>
</evidence>
<dbReference type="HOGENOM" id="CLU_115019_3_1_1"/>
<dbReference type="eggNOG" id="ENOG502SQ1G">
    <property type="taxonomic scope" value="Eukaryota"/>
</dbReference>
<name>J3PBV2_GAET3</name>
<evidence type="ECO:0000313" key="6">
    <source>
        <dbReference type="Proteomes" id="UP000006039"/>
    </source>
</evidence>
<reference evidence="5" key="5">
    <citation type="submission" date="2018-04" db="UniProtKB">
        <authorList>
            <consortium name="EnsemblFungi"/>
        </authorList>
    </citation>
    <scope>IDENTIFICATION</scope>
    <source>
        <strain evidence="5">R3-111a-1</strain>
    </source>
</reference>
<dbReference type="GeneID" id="20351432"/>
<dbReference type="SUPFAM" id="SSF54909">
    <property type="entry name" value="Dimeric alpha+beta barrel"/>
    <property type="match status" value="1"/>
</dbReference>
<reference evidence="5" key="4">
    <citation type="journal article" date="2015" name="G3 (Bethesda)">
        <title>Genome sequences of three phytopathogenic species of the Magnaporthaceae family of fungi.</title>
        <authorList>
            <person name="Okagaki L.H."/>
            <person name="Nunes C.C."/>
            <person name="Sailsbery J."/>
            <person name="Clay B."/>
            <person name="Brown D."/>
            <person name="John T."/>
            <person name="Oh Y."/>
            <person name="Young N."/>
            <person name="Fitzgerald M."/>
            <person name="Haas B.J."/>
            <person name="Zeng Q."/>
            <person name="Young S."/>
            <person name="Adiconis X."/>
            <person name="Fan L."/>
            <person name="Levin J.Z."/>
            <person name="Mitchell T.K."/>
            <person name="Okubara P.A."/>
            <person name="Farman M.L."/>
            <person name="Kohn L.M."/>
            <person name="Birren B."/>
            <person name="Ma L.-J."/>
            <person name="Dean R.A."/>
        </authorList>
    </citation>
    <scope>NUCLEOTIDE SEQUENCE</scope>
    <source>
        <strain evidence="5">R3-111a-1</strain>
    </source>
</reference>
<evidence type="ECO:0000313" key="5">
    <source>
        <dbReference type="EnsemblFungi" id="EJT71720"/>
    </source>
</evidence>
<gene>
    <name evidence="5" type="primary">20351432</name>
    <name evidence="4" type="ORF">GGTG_10974</name>
</gene>
<dbReference type="InterPro" id="IPR009799">
    <property type="entry name" value="EthD_dom"/>
</dbReference>
<dbReference type="AlphaFoldDB" id="J3PBV2"/>
<reference evidence="4" key="3">
    <citation type="submission" date="2010-09" db="EMBL/GenBank/DDBJ databases">
        <title>Annotation of Gaeumannomyces graminis var. tritici R3-111a-1.</title>
        <authorList>
            <consortium name="The Broad Institute Genome Sequencing Platform"/>
            <person name="Ma L.-J."/>
            <person name="Dead R."/>
            <person name="Young S.K."/>
            <person name="Zeng Q."/>
            <person name="Gargeya S."/>
            <person name="Fitzgerald M."/>
            <person name="Haas B."/>
            <person name="Abouelleil A."/>
            <person name="Alvarado L."/>
            <person name="Arachchi H.M."/>
            <person name="Berlin A."/>
            <person name="Brown A."/>
            <person name="Chapman S.B."/>
            <person name="Chen Z."/>
            <person name="Dunbar C."/>
            <person name="Freedman E."/>
            <person name="Gearin G."/>
            <person name="Gellesch M."/>
            <person name="Goldberg J."/>
            <person name="Griggs A."/>
            <person name="Gujja S."/>
            <person name="Heiman D."/>
            <person name="Howarth C."/>
            <person name="Larson L."/>
            <person name="Lui A."/>
            <person name="MacDonald P.J.P."/>
            <person name="Mehta T."/>
            <person name="Montmayeur A."/>
            <person name="Murphy C."/>
            <person name="Neiman D."/>
            <person name="Pearson M."/>
            <person name="Priest M."/>
            <person name="Roberts A."/>
            <person name="Saif S."/>
            <person name="Shea T."/>
            <person name="Shenoy N."/>
            <person name="Sisk P."/>
            <person name="Stolte C."/>
            <person name="Sykes S."/>
            <person name="Yandava C."/>
            <person name="Wortman J."/>
            <person name="Nusbaum C."/>
            <person name="Birren B."/>
        </authorList>
    </citation>
    <scope>NUCLEOTIDE SEQUENCE</scope>
    <source>
        <strain evidence="4">R3-111a-1</strain>
    </source>
</reference>
<dbReference type="EnsemblFungi" id="EJT71720">
    <property type="protein sequence ID" value="EJT71720"/>
    <property type="gene ID" value="GGTG_10974"/>
</dbReference>
<evidence type="ECO:0000313" key="4">
    <source>
        <dbReference type="EMBL" id="EJT71720.1"/>
    </source>
</evidence>
<feature type="signal peptide" evidence="2">
    <location>
        <begin position="1"/>
        <end position="23"/>
    </location>
</feature>
<dbReference type="InterPro" id="IPR011008">
    <property type="entry name" value="Dimeric_a/b-barrel"/>
</dbReference>
<comment type="similarity">
    <text evidence="1">Belongs to the tpcK family.</text>
</comment>
<reference evidence="4" key="2">
    <citation type="submission" date="2010-07" db="EMBL/GenBank/DDBJ databases">
        <authorList>
            <consortium name="The Broad Institute Genome Sequencing Platform"/>
            <consortium name="Broad Institute Genome Sequencing Center for Infectious Disease"/>
            <person name="Ma L.-J."/>
            <person name="Dead R."/>
            <person name="Young S."/>
            <person name="Zeng Q."/>
            <person name="Koehrsen M."/>
            <person name="Alvarado L."/>
            <person name="Berlin A."/>
            <person name="Chapman S.B."/>
            <person name="Chen Z."/>
            <person name="Freedman E."/>
            <person name="Gellesch M."/>
            <person name="Goldberg J."/>
            <person name="Griggs A."/>
            <person name="Gujja S."/>
            <person name="Heilman E.R."/>
            <person name="Heiman D."/>
            <person name="Hepburn T."/>
            <person name="Howarth C."/>
            <person name="Jen D."/>
            <person name="Larson L."/>
            <person name="Mehta T."/>
            <person name="Neiman D."/>
            <person name="Pearson M."/>
            <person name="Roberts A."/>
            <person name="Saif S."/>
            <person name="Shea T."/>
            <person name="Shenoy N."/>
            <person name="Sisk P."/>
            <person name="Stolte C."/>
            <person name="Sykes S."/>
            <person name="Walk T."/>
            <person name="White J."/>
            <person name="Yandava C."/>
            <person name="Haas B."/>
            <person name="Nusbaum C."/>
            <person name="Birren B."/>
        </authorList>
    </citation>
    <scope>NUCLEOTIDE SEQUENCE</scope>
    <source>
        <strain evidence="4">R3-111a-1</strain>
    </source>
</reference>
<keyword evidence="2" id="KW-0732">Signal</keyword>
<evidence type="ECO:0000259" key="3">
    <source>
        <dbReference type="Pfam" id="PF07110"/>
    </source>
</evidence>
<dbReference type="Pfam" id="PF07110">
    <property type="entry name" value="EthD"/>
    <property type="match status" value="1"/>
</dbReference>
<sequence length="208" mass="22529">MLFPARLLAVGAMVLALADPALAVPTTTTTTTAATTSATSEAAAPNAMQLLSYIKRKPGMSREDFWKHWDSTHAPIVAPLATKFGINAYSQMRAFGQILPQNAGEEAPASSTLTSFDGVAFFQYRDPAALAAMLAHPYYAEVVAVDEANFIDKAAHNGGQVAVYLSEISDVVGDGHADENLSRDVWKGDDAIRTKYRQLFEEYDKRVQ</sequence>
<dbReference type="VEuPathDB" id="FungiDB:GGTG_10974"/>
<dbReference type="RefSeq" id="XP_009227117.1">
    <property type="nucleotide sequence ID" value="XM_009228853.1"/>
</dbReference>
<feature type="domain" description="EthD" evidence="3">
    <location>
        <begin position="57"/>
        <end position="153"/>
    </location>
</feature>
<dbReference type="EMBL" id="GL385400">
    <property type="protein sequence ID" value="EJT71720.1"/>
    <property type="molecule type" value="Genomic_DNA"/>
</dbReference>
<evidence type="ECO:0000256" key="1">
    <source>
        <dbReference type="ARBA" id="ARBA00005986"/>
    </source>
</evidence>
<reference evidence="6" key="1">
    <citation type="submission" date="2010-07" db="EMBL/GenBank/DDBJ databases">
        <title>The genome sequence of Gaeumannomyces graminis var. tritici strain R3-111a-1.</title>
        <authorList>
            <consortium name="The Broad Institute Genome Sequencing Platform"/>
            <person name="Ma L.-J."/>
            <person name="Dead R."/>
            <person name="Young S."/>
            <person name="Zeng Q."/>
            <person name="Koehrsen M."/>
            <person name="Alvarado L."/>
            <person name="Berlin A."/>
            <person name="Chapman S.B."/>
            <person name="Chen Z."/>
            <person name="Freedman E."/>
            <person name="Gellesch M."/>
            <person name="Goldberg J."/>
            <person name="Griggs A."/>
            <person name="Gujja S."/>
            <person name="Heilman E.R."/>
            <person name="Heiman D."/>
            <person name="Hepburn T."/>
            <person name="Howarth C."/>
            <person name="Jen D."/>
            <person name="Larson L."/>
            <person name="Mehta T."/>
            <person name="Neiman D."/>
            <person name="Pearson M."/>
            <person name="Roberts A."/>
            <person name="Saif S."/>
            <person name="Shea T."/>
            <person name="Shenoy N."/>
            <person name="Sisk P."/>
            <person name="Stolte C."/>
            <person name="Sykes S."/>
            <person name="Walk T."/>
            <person name="White J."/>
            <person name="Yandava C."/>
            <person name="Haas B."/>
            <person name="Nusbaum C."/>
            <person name="Birren B."/>
        </authorList>
    </citation>
    <scope>NUCLEOTIDE SEQUENCE [LARGE SCALE GENOMIC DNA]</scope>
    <source>
        <strain evidence="6">R3-111a-1</strain>
    </source>
</reference>
<accession>J3PBV2</accession>
<dbReference type="Proteomes" id="UP000006039">
    <property type="component" value="Unassembled WGS sequence"/>
</dbReference>
<dbReference type="GO" id="GO:0016491">
    <property type="term" value="F:oxidoreductase activity"/>
    <property type="evidence" value="ECO:0007669"/>
    <property type="project" value="InterPro"/>
</dbReference>
<proteinExistence type="inferred from homology"/>
<keyword evidence="6" id="KW-1185">Reference proteome</keyword>
<dbReference type="OrthoDB" id="3183782at2759"/>
<dbReference type="Gene3D" id="3.30.70.100">
    <property type="match status" value="1"/>
</dbReference>
<feature type="chain" id="PRO_5015095167" description="EthD domain-containing protein" evidence="2">
    <location>
        <begin position="24"/>
        <end position="208"/>
    </location>
</feature>
<protein>
    <recommendedName>
        <fullName evidence="3">EthD domain-containing protein</fullName>
    </recommendedName>
</protein>